<gene>
    <name evidence="10" type="ORF">KUF71_006022</name>
</gene>
<evidence type="ECO:0000256" key="7">
    <source>
        <dbReference type="ARBA" id="ARBA00041344"/>
    </source>
</evidence>
<evidence type="ECO:0000256" key="6">
    <source>
        <dbReference type="ARBA" id="ARBA00040778"/>
    </source>
</evidence>
<keyword evidence="11" id="KW-1185">Reference proteome</keyword>
<name>A0AAE1H754_9NEOP</name>
<feature type="transmembrane region" description="Helical" evidence="9">
    <location>
        <begin position="195"/>
        <end position="217"/>
    </location>
</feature>
<dbReference type="AlphaFoldDB" id="A0AAE1H754"/>
<keyword evidence="4 9" id="KW-1133">Transmembrane helix</keyword>
<evidence type="ECO:0000256" key="8">
    <source>
        <dbReference type="SAM" id="MobiDB-lite"/>
    </source>
</evidence>
<dbReference type="Proteomes" id="UP001219518">
    <property type="component" value="Unassembled WGS sequence"/>
</dbReference>
<evidence type="ECO:0000256" key="2">
    <source>
        <dbReference type="ARBA" id="ARBA00008444"/>
    </source>
</evidence>
<proteinExistence type="inferred from homology"/>
<evidence type="ECO:0000313" key="10">
    <source>
        <dbReference type="EMBL" id="KAK3915879.1"/>
    </source>
</evidence>
<dbReference type="GO" id="GO:0032981">
    <property type="term" value="P:mitochondrial respiratory chain complex I assembly"/>
    <property type="evidence" value="ECO:0007669"/>
    <property type="project" value="InterPro"/>
</dbReference>
<dbReference type="InterPro" id="IPR055299">
    <property type="entry name" value="TIMMDC1"/>
</dbReference>
<accession>A0AAE1H754</accession>
<feature type="region of interest" description="Disordered" evidence="8">
    <location>
        <begin position="251"/>
        <end position="283"/>
    </location>
</feature>
<keyword evidence="3 9" id="KW-0812">Transmembrane</keyword>
<sequence length="283" mass="31968">MNFTKIKLNKIFRLERNATLSFLPFIFTDDKEDDVPSQTPTDLLIQERLKAFEVRGDTTGWERVKFALFTPDENGEFGPHVEMIGTSSFMAFVVGFGIGGFEKSKSVYVEFLRTNQATKFDSHMEAKKRLQDRMSIGLMRGGFTLGWRAALFTFMFASVSSAVSLYRNKEGILEYTTAGLAAGMAYRIHLGIRRIIVGGILGSTLGTVTGLINTGLFKIFGFSMSQLRDVNYSLKIYKSRMWEEGLAEARRKSGEEEPSLLANRIEEEKNQKQIDDLKNVDTK</sequence>
<evidence type="ECO:0000256" key="9">
    <source>
        <dbReference type="SAM" id="Phobius"/>
    </source>
</evidence>
<reference evidence="10" key="1">
    <citation type="submission" date="2021-07" db="EMBL/GenBank/DDBJ databases">
        <authorList>
            <person name="Catto M.A."/>
            <person name="Jacobson A."/>
            <person name="Kennedy G."/>
            <person name="Labadie P."/>
            <person name="Hunt B.G."/>
            <person name="Srinivasan R."/>
        </authorList>
    </citation>
    <scope>NUCLEOTIDE SEQUENCE</scope>
    <source>
        <strain evidence="10">PL_HMW_Pooled</strain>
        <tissue evidence="10">Head</tissue>
    </source>
</reference>
<dbReference type="PANTHER" id="PTHR13002">
    <property type="entry name" value="C3ORF1 PROTEIN-RELATED"/>
    <property type="match status" value="1"/>
</dbReference>
<dbReference type="Pfam" id="PF02466">
    <property type="entry name" value="Tim17"/>
    <property type="match status" value="1"/>
</dbReference>
<comment type="subcellular location">
    <subcellularLocation>
        <location evidence="1">Membrane</location>
        <topology evidence="1">Multi-pass membrane protein</topology>
    </subcellularLocation>
</comment>
<dbReference type="GO" id="GO:0005739">
    <property type="term" value="C:mitochondrion"/>
    <property type="evidence" value="ECO:0007669"/>
    <property type="project" value="TreeGrafter"/>
</dbReference>
<organism evidence="10 11">
    <name type="scientific">Frankliniella fusca</name>
    <dbReference type="NCBI Taxonomy" id="407009"/>
    <lineage>
        <taxon>Eukaryota</taxon>
        <taxon>Metazoa</taxon>
        <taxon>Ecdysozoa</taxon>
        <taxon>Arthropoda</taxon>
        <taxon>Hexapoda</taxon>
        <taxon>Insecta</taxon>
        <taxon>Pterygota</taxon>
        <taxon>Neoptera</taxon>
        <taxon>Paraneoptera</taxon>
        <taxon>Thysanoptera</taxon>
        <taxon>Terebrantia</taxon>
        <taxon>Thripoidea</taxon>
        <taxon>Thripidae</taxon>
        <taxon>Frankliniella</taxon>
    </lineage>
</organism>
<protein>
    <recommendedName>
        <fullName evidence="6">Complex I assembly factor TIMMDC1, mitochondrial</fullName>
    </recommendedName>
    <alternativeName>
        <fullName evidence="7">Translocase of inner mitochondrial membrane domain-containing protein 1</fullName>
    </alternativeName>
</protein>
<evidence type="ECO:0000256" key="4">
    <source>
        <dbReference type="ARBA" id="ARBA00022989"/>
    </source>
</evidence>
<comment type="caution">
    <text evidence="10">The sequence shown here is derived from an EMBL/GenBank/DDBJ whole genome shotgun (WGS) entry which is preliminary data.</text>
</comment>
<dbReference type="EMBL" id="JAHWGI010000466">
    <property type="protein sequence ID" value="KAK3915879.1"/>
    <property type="molecule type" value="Genomic_DNA"/>
</dbReference>
<keyword evidence="5 9" id="KW-0472">Membrane</keyword>
<evidence type="ECO:0000313" key="11">
    <source>
        <dbReference type="Proteomes" id="UP001219518"/>
    </source>
</evidence>
<dbReference type="GO" id="GO:0016020">
    <property type="term" value="C:membrane"/>
    <property type="evidence" value="ECO:0007669"/>
    <property type="project" value="UniProtKB-SubCell"/>
</dbReference>
<feature type="compositionally biased region" description="Basic and acidic residues" evidence="8">
    <location>
        <begin position="264"/>
        <end position="283"/>
    </location>
</feature>
<feature type="transmembrane region" description="Helical" evidence="9">
    <location>
        <begin position="145"/>
        <end position="166"/>
    </location>
</feature>
<dbReference type="PANTHER" id="PTHR13002:SF1">
    <property type="entry name" value="COMPLEX I ASSEMBLY FACTOR TIMMDC1, MITOCHONDRIAL"/>
    <property type="match status" value="1"/>
</dbReference>
<evidence type="ECO:0000256" key="1">
    <source>
        <dbReference type="ARBA" id="ARBA00004141"/>
    </source>
</evidence>
<comment type="similarity">
    <text evidence="2">Belongs to the Tim17/Tim22/Tim23 family.</text>
</comment>
<evidence type="ECO:0000256" key="3">
    <source>
        <dbReference type="ARBA" id="ARBA00022692"/>
    </source>
</evidence>
<evidence type="ECO:0000256" key="5">
    <source>
        <dbReference type="ARBA" id="ARBA00023136"/>
    </source>
</evidence>
<reference evidence="10" key="2">
    <citation type="journal article" date="2023" name="BMC Genomics">
        <title>Pest status, molecular evolution, and epigenetic factors derived from the genome assembly of Frankliniella fusca, a thysanopteran phytovirus vector.</title>
        <authorList>
            <person name="Catto M.A."/>
            <person name="Labadie P.E."/>
            <person name="Jacobson A.L."/>
            <person name="Kennedy G.G."/>
            <person name="Srinivasan R."/>
            <person name="Hunt B.G."/>
        </authorList>
    </citation>
    <scope>NUCLEOTIDE SEQUENCE</scope>
    <source>
        <strain evidence="10">PL_HMW_Pooled</strain>
    </source>
</reference>